<organism evidence="4">
    <name type="scientific">Schistocephalus solidus</name>
    <name type="common">Tapeworm</name>
    <dbReference type="NCBI Taxonomy" id="70667"/>
    <lineage>
        <taxon>Eukaryota</taxon>
        <taxon>Metazoa</taxon>
        <taxon>Spiralia</taxon>
        <taxon>Lophotrochozoa</taxon>
        <taxon>Platyhelminthes</taxon>
        <taxon>Cestoda</taxon>
        <taxon>Eucestoda</taxon>
        <taxon>Diphyllobothriidea</taxon>
        <taxon>Diphyllobothriidae</taxon>
        <taxon>Schistocephalus</taxon>
    </lineage>
</organism>
<reference evidence="2 3" key="2">
    <citation type="submission" date="2018-11" db="EMBL/GenBank/DDBJ databases">
        <authorList>
            <consortium name="Pathogen Informatics"/>
        </authorList>
    </citation>
    <scope>NUCLEOTIDE SEQUENCE [LARGE SCALE GENOMIC DNA]</scope>
    <source>
        <strain evidence="2 3">NST_G2</strain>
    </source>
</reference>
<proteinExistence type="predicted"/>
<reference evidence="4" key="1">
    <citation type="submission" date="2016-06" db="UniProtKB">
        <authorList>
            <consortium name="WormBaseParasite"/>
        </authorList>
    </citation>
    <scope>IDENTIFICATION</scope>
</reference>
<feature type="region of interest" description="Disordered" evidence="1">
    <location>
        <begin position="61"/>
        <end position="126"/>
    </location>
</feature>
<keyword evidence="3" id="KW-1185">Reference proteome</keyword>
<gene>
    <name evidence="2" type="ORF">SSLN_LOCUS1928</name>
</gene>
<dbReference type="WBParaSite" id="SSLN_0000199601-mRNA-1">
    <property type="protein sequence ID" value="SSLN_0000199601-mRNA-1"/>
    <property type="gene ID" value="SSLN_0000199601"/>
</dbReference>
<evidence type="ECO:0000313" key="2">
    <source>
        <dbReference type="EMBL" id="VDL88313.1"/>
    </source>
</evidence>
<feature type="compositionally biased region" description="Basic and acidic residues" evidence="1">
    <location>
        <begin position="13"/>
        <end position="23"/>
    </location>
</feature>
<accession>A0A183SCI0</accession>
<evidence type="ECO:0000313" key="4">
    <source>
        <dbReference type="WBParaSite" id="SSLN_0000199601-mRNA-1"/>
    </source>
</evidence>
<dbReference type="AlphaFoldDB" id="A0A183SCI0"/>
<feature type="region of interest" description="Disordered" evidence="1">
    <location>
        <begin position="1"/>
        <end position="49"/>
    </location>
</feature>
<dbReference type="EMBL" id="UYSU01009965">
    <property type="protein sequence ID" value="VDL88313.1"/>
    <property type="molecule type" value="Genomic_DNA"/>
</dbReference>
<evidence type="ECO:0000256" key="1">
    <source>
        <dbReference type="SAM" id="MobiDB-lite"/>
    </source>
</evidence>
<sequence length="155" mass="17394">MFGICFGFPESRQSQEDRRRERTQVAGAAGAGVKTESRRPEAGEDAGGWRGWVTHSLLLPHLSPVSRQSQEDRRRQDAGGWRDWVPVKTESRRPEAREDAGGWRGWVPFKTKSRRPEAGEDAGGWCGRVPYVQVKKTGGGRGRRWLARLGPLSRS</sequence>
<dbReference type="Proteomes" id="UP000275846">
    <property type="component" value="Unassembled WGS sequence"/>
</dbReference>
<name>A0A183SCI0_SCHSO</name>
<protein>
    <submittedName>
        <fullName evidence="2 4">Uncharacterized protein</fullName>
    </submittedName>
</protein>
<feature type="compositionally biased region" description="Basic and acidic residues" evidence="1">
    <location>
        <begin position="89"/>
        <end position="101"/>
    </location>
</feature>
<evidence type="ECO:0000313" key="3">
    <source>
        <dbReference type="Proteomes" id="UP000275846"/>
    </source>
</evidence>